<reference evidence="2" key="2">
    <citation type="journal article" date="2024" name="Toxins">
        <title>Genome Sequence Analysis of Native Xenorhabdus Strains Isolated from Entomopathogenic Nematodes in Argentina.</title>
        <authorList>
            <person name="Palma L."/>
            <person name="Frizzo L."/>
            <person name="Kaiser S."/>
            <person name="Berry C."/>
            <person name="Caballero P."/>
            <person name="Bode H.B."/>
            <person name="Del Valle E.E."/>
        </authorList>
    </citation>
    <scope>NUCLEOTIDE SEQUENCE</scope>
    <source>
        <strain evidence="2">M</strain>
    </source>
</reference>
<evidence type="ECO:0000313" key="2">
    <source>
        <dbReference type="EMBL" id="MBD2799050.1"/>
    </source>
</evidence>
<feature type="compositionally biased region" description="Low complexity" evidence="1">
    <location>
        <begin position="768"/>
        <end position="786"/>
    </location>
</feature>
<dbReference type="Proteomes" id="UP001193920">
    <property type="component" value="Unassembled WGS sequence"/>
</dbReference>
<feature type="region of interest" description="Disordered" evidence="1">
    <location>
        <begin position="767"/>
        <end position="787"/>
    </location>
</feature>
<dbReference type="AlphaFoldDB" id="A0AAW3YM61"/>
<protein>
    <recommendedName>
        <fullName evidence="3">Baseplate protein J-like domain-containing protein</fullName>
    </recommendedName>
</protein>
<sequence length="977" mass="111895">MSNQDVLFRKVKDNIHFDTLLKQAHQVVELQAGKLWSDTAEHDPGITLLEGFSYGVSDLSYRHTLPLTDLLTPAPDKQQQQDGIFPVEFGPHNTLTCGPVTTADYRKALLDLHSSDWTKGKSKPEQDKGDFLFRNVQLVREPEAQRYTYWYDAAKREYSFASSQDAKKFTLRGNYWLYLEPTRRTQANLNHATQQLTDFLTKNRNIGESVSQIIWAKPVDFPLLLEVELDDDVQNVAGIFAAVYSTAEQYLMPEAQRYPTEALQNAGMRNDEIFEGPQLKHGWIRELPAARDYTNRLTLNLSRLVNKLLEIKGVQSVNRLSLDDSADKNLIEPINQDSWSWSIKKGYYPRLWGQDPLHQLAQHDGPLRVFTKGGLRVMVNENQIRDNLPDRPLIQNQPVILAYGKHRDVGRYYPVSDTLPACYELQQPLSESGDEQRLSPLHQFMLPFEQILASGCQQIAMLPKLLSFKREGDEVWGDQWPFKPDSVSNNAHKHYAPALKERLKQMAHDSNHELDIVNYLLGYFGTQLAPRTFTADTNEFRAIQQGYLAQQPVLTYHRANIQIDQVSSLQKRIAARMGLGGELFKPTPDLSKLPFYLIEHRALLPIKPNNQFDKEQKPDSVTDENQTNQHYLVIKQTGIKGRLAQGQVINLVIYEGEQNQNQFTIYSQMITKTEGDQFWLDVGNSTQLEYNLERVMVAAKEKKLFWQNSRVWMEDMDYRLAYDSDQSQNGNPLPENQRRLSRTAQTPFPSLIAVGNEITLIQKLGETSAAPGANPGTNPGTTPSTTQGYADKAEKLYAKVVSFDRIKGTLIIERQDHSTLNFPAPEEAWEYSWYFSGEEYEKTDRFSFVISVVVNIELIKVSGVDLYKLENWIKETMLTEFPAHISMIIHWMDQEAFFNFGNTYQRWQNNGTPLGDAAYSILEKLTLGKLPTLLLGIGSMIIATPRQREEVVGKNNDQWNVEKIKQNSLFHVPKQQK</sequence>
<organism evidence="2">
    <name type="scientific">Xenorhabdus szentirmaii</name>
    <dbReference type="NCBI Taxonomy" id="290112"/>
    <lineage>
        <taxon>Bacteria</taxon>
        <taxon>Pseudomonadati</taxon>
        <taxon>Pseudomonadota</taxon>
        <taxon>Gammaproteobacteria</taxon>
        <taxon>Enterobacterales</taxon>
        <taxon>Morganellaceae</taxon>
        <taxon>Xenorhabdus</taxon>
    </lineage>
</organism>
<evidence type="ECO:0008006" key="3">
    <source>
        <dbReference type="Google" id="ProtNLM"/>
    </source>
</evidence>
<name>A0AAW3YM61_9GAMM</name>
<gene>
    <name evidence="2" type="ORF">ID854_00875</name>
</gene>
<comment type="caution">
    <text evidence="2">The sequence shown here is derived from an EMBL/GenBank/DDBJ whole genome shotgun (WGS) entry which is preliminary data.</text>
</comment>
<reference evidence="2" key="1">
    <citation type="submission" date="2020-09" db="EMBL/GenBank/DDBJ databases">
        <authorList>
            <person name="Palma L."/>
            <person name="Caballero P."/>
            <person name="Berry C."/>
            <person name="Del Valle E."/>
        </authorList>
    </citation>
    <scope>NUCLEOTIDE SEQUENCE</scope>
    <source>
        <strain evidence="2">M</strain>
    </source>
</reference>
<dbReference type="EMBL" id="JACXBF010000029">
    <property type="protein sequence ID" value="MBD2799050.1"/>
    <property type="molecule type" value="Genomic_DNA"/>
</dbReference>
<accession>A0AAW3YM61</accession>
<dbReference type="RefSeq" id="WP_323868202.1">
    <property type="nucleotide sequence ID" value="NZ_JACXBF010000029.1"/>
</dbReference>
<evidence type="ECO:0000256" key="1">
    <source>
        <dbReference type="SAM" id="MobiDB-lite"/>
    </source>
</evidence>
<proteinExistence type="predicted"/>